<evidence type="ECO:0000313" key="1">
    <source>
        <dbReference type="EMBL" id="PJM73708.1"/>
    </source>
</evidence>
<gene>
    <name evidence="1" type="ORF">CS006_00480</name>
</gene>
<proteinExistence type="predicted"/>
<organism evidence="1 2">
    <name type="scientific">Bifidobacterium primatium</name>
    <dbReference type="NCBI Taxonomy" id="2045438"/>
    <lineage>
        <taxon>Bacteria</taxon>
        <taxon>Bacillati</taxon>
        <taxon>Actinomycetota</taxon>
        <taxon>Actinomycetes</taxon>
        <taxon>Bifidobacteriales</taxon>
        <taxon>Bifidobacteriaceae</taxon>
        <taxon>Bifidobacterium</taxon>
    </lineage>
</organism>
<dbReference type="AlphaFoldDB" id="A0A2M9HA73"/>
<comment type="caution">
    <text evidence="1">The sequence shown here is derived from an EMBL/GenBank/DDBJ whole genome shotgun (WGS) entry which is preliminary data.</text>
</comment>
<reference evidence="1 2" key="1">
    <citation type="submission" date="2017-10" db="EMBL/GenBank/DDBJ databases">
        <title>Draft genome sequences of strains TRE 1, TRE 9, TRE H and TRI 7, isolated from tamarins, belonging to four potential novel Bifidobacterium species.</title>
        <authorList>
            <person name="Mattarelli P."/>
            <person name="Modesto M."/>
            <person name="Puglisi E."/>
            <person name="Morelli L."/>
            <person name="Spezio C."/>
            <person name="Bonetti A."/>
            <person name="Sandri C."/>
        </authorList>
    </citation>
    <scope>NUCLEOTIDE SEQUENCE [LARGE SCALE GENOMIC DNA]</scope>
    <source>
        <strain evidence="2">TRE1</strain>
    </source>
</reference>
<dbReference type="EMBL" id="PEBI01000001">
    <property type="protein sequence ID" value="PJM73708.1"/>
    <property type="molecule type" value="Genomic_DNA"/>
</dbReference>
<dbReference type="OrthoDB" id="3233949at2"/>
<name>A0A2M9HA73_9BIFI</name>
<protein>
    <submittedName>
        <fullName evidence="1">Uncharacterized protein</fullName>
    </submittedName>
</protein>
<evidence type="ECO:0000313" key="2">
    <source>
        <dbReference type="Proteomes" id="UP000229095"/>
    </source>
</evidence>
<accession>A0A2M9HA73</accession>
<keyword evidence="2" id="KW-1185">Reference proteome</keyword>
<dbReference type="Proteomes" id="UP000229095">
    <property type="component" value="Unassembled WGS sequence"/>
</dbReference>
<sequence length="128" mass="14573">MKGTYTLPGVFWDHRPETGVLPEPHAYDSSIPEAGTPYCLFDADGTRRSIRLTELLDAPDRHAMENLITRLRGCDAVAVLIDYQPETDGSIQRTFYRRRVRQAIRLLEDSLPGMRVTLMAPPEWRMAA</sequence>
<dbReference type="RefSeq" id="WP_100509855.1">
    <property type="nucleotide sequence ID" value="NZ_PEBI01000001.1"/>
</dbReference>